<dbReference type="EMBL" id="HAEB01019423">
    <property type="protein sequence ID" value="SBQ65950.1"/>
    <property type="molecule type" value="Transcribed_RNA"/>
</dbReference>
<accession>A0A1A8G2P8</accession>
<name>A0A1A8G2P8_9TELE</name>
<feature type="compositionally biased region" description="Low complexity" evidence="1">
    <location>
        <begin position="108"/>
        <end position="118"/>
    </location>
</feature>
<organism evidence="2">
    <name type="scientific">Nothobranchius korthausae</name>
    <dbReference type="NCBI Taxonomy" id="1143690"/>
    <lineage>
        <taxon>Eukaryota</taxon>
        <taxon>Metazoa</taxon>
        <taxon>Chordata</taxon>
        <taxon>Craniata</taxon>
        <taxon>Vertebrata</taxon>
        <taxon>Euteleostomi</taxon>
        <taxon>Actinopterygii</taxon>
        <taxon>Neopterygii</taxon>
        <taxon>Teleostei</taxon>
        <taxon>Neoteleostei</taxon>
        <taxon>Acanthomorphata</taxon>
        <taxon>Ovalentaria</taxon>
        <taxon>Atherinomorphae</taxon>
        <taxon>Cyprinodontiformes</taxon>
        <taxon>Nothobranchiidae</taxon>
        <taxon>Nothobranchius</taxon>
    </lineage>
</organism>
<evidence type="ECO:0000256" key="1">
    <source>
        <dbReference type="SAM" id="MobiDB-lite"/>
    </source>
</evidence>
<feature type="non-terminal residue" evidence="2">
    <location>
        <position position="134"/>
    </location>
</feature>
<reference evidence="2" key="1">
    <citation type="submission" date="2016-05" db="EMBL/GenBank/DDBJ databases">
        <authorList>
            <person name="Lavstsen T."/>
            <person name="Jespersen J.S."/>
        </authorList>
    </citation>
    <scope>NUCLEOTIDE SEQUENCE</scope>
    <source>
        <tissue evidence="2">Brain</tissue>
    </source>
</reference>
<feature type="region of interest" description="Disordered" evidence="1">
    <location>
        <begin position="32"/>
        <end position="52"/>
    </location>
</feature>
<evidence type="ECO:0000313" key="2">
    <source>
        <dbReference type="EMBL" id="SBQ65950.1"/>
    </source>
</evidence>
<feature type="non-terminal residue" evidence="2">
    <location>
        <position position="1"/>
    </location>
</feature>
<protein>
    <submittedName>
        <fullName evidence="2">Uncharacterized protein</fullName>
    </submittedName>
</protein>
<feature type="region of interest" description="Disordered" evidence="1">
    <location>
        <begin position="96"/>
        <end position="118"/>
    </location>
</feature>
<sequence>SESVQKRRCRRKREEGGWRGVLGLVYEMMRKKQKFSPQSLRERSRKRRWEEEATELKTTTYKVLSRYSVHRINPQCVLTNVTQRSPHWLVPATEACFGPTNPPPLRSPPTGTETAAPTGRTFTWTKKCNSLQTN</sequence>
<reference evidence="2" key="2">
    <citation type="submission" date="2016-06" db="EMBL/GenBank/DDBJ databases">
        <title>The genome of a short-lived fish provides insights into sex chromosome evolution and the genetic control of aging.</title>
        <authorList>
            <person name="Reichwald K."/>
            <person name="Felder M."/>
            <person name="Petzold A."/>
            <person name="Koch P."/>
            <person name="Groth M."/>
            <person name="Platzer M."/>
        </authorList>
    </citation>
    <scope>NUCLEOTIDE SEQUENCE</scope>
    <source>
        <tissue evidence="2">Brain</tissue>
    </source>
</reference>
<gene>
    <name evidence="2" type="primary">Nfu_g_1_005858</name>
</gene>
<dbReference type="AlphaFoldDB" id="A0A1A8G2P8"/>
<proteinExistence type="predicted"/>